<protein>
    <recommendedName>
        <fullName evidence="4">DUF7728 domain-containing protein</fullName>
    </recommendedName>
</protein>
<evidence type="ECO:0000313" key="6">
    <source>
        <dbReference type="Proteomes" id="UP000256645"/>
    </source>
</evidence>
<gene>
    <name evidence="5" type="ORF">BP6252_11567</name>
</gene>
<reference evidence="5 6" key="1">
    <citation type="journal article" date="2018" name="IMA Fungus">
        <title>IMA Genome-F 9: Draft genome sequence of Annulohypoxylon stygium, Aspergillus mulundensis, Berkeleyomyces basicola (syn. Thielaviopsis basicola), Ceratocystis smalleyi, two Cercospora beticola strains, Coleophoma cylindrospora, Fusarium fracticaudum, Phialophora cf. hyalina, and Morchella septimelata.</title>
        <authorList>
            <person name="Wingfield B.D."/>
            <person name="Bills G.F."/>
            <person name="Dong Y."/>
            <person name="Huang W."/>
            <person name="Nel W.J."/>
            <person name="Swalarsk-Parry B.S."/>
            <person name="Vaghefi N."/>
            <person name="Wilken P.M."/>
            <person name="An Z."/>
            <person name="de Beer Z.W."/>
            <person name="De Vos L."/>
            <person name="Chen L."/>
            <person name="Duong T.A."/>
            <person name="Gao Y."/>
            <person name="Hammerbacher A."/>
            <person name="Kikkert J.R."/>
            <person name="Li Y."/>
            <person name="Li H."/>
            <person name="Li K."/>
            <person name="Li Q."/>
            <person name="Liu X."/>
            <person name="Ma X."/>
            <person name="Naidoo K."/>
            <person name="Pethybridge S.J."/>
            <person name="Sun J."/>
            <person name="Steenkamp E.T."/>
            <person name="van der Nest M.A."/>
            <person name="van Wyk S."/>
            <person name="Wingfield M.J."/>
            <person name="Xiong C."/>
            <person name="Yue Q."/>
            <person name="Zhang X."/>
        </authorList>
    </citation>
    <scope>NUCLEOTIDE SEQUENCE [LARGE SCALE GENOMIC DNA]</scope>
    <source>
        <strain evidence="5 6">BP6252</strain>
    </source>
</reference>
<feature type="compositionally biased region" description="Basic residues" evidence="1">
    <location>
        <begin position="258"/>
        <end position="268"/>
    </location>
</feature>
<evidence type="ECO:0000256" key="1">
    <source>
        <dbReference type="SAM" id="MobiDB-lite"/>
    </source>
</evidence>
<comment type="caution">
    <text evidence="5">The sequence shown here is derived from an EMBL/GenBank/DDBJ whole genome shotgun (WGS) entry which is preliminary data.</text>
</comment>
<dbReference type="Proteomes" id="UP000256645">
    <property type="component" value="Unassembled WGS sequence"/>
</dbReference>
<keyword evidence="2" id="KW-0812">Transmembrane</keyword>
<dbReference type="EMBL" id="PDLM01000014">
    <property type="protein sequence ID" value="RDW62134.1"/>
    <property type="molecule type" value="Genomic_DNA"/>
</dbReference>
<feature type="compositionally biased region" description="Basic residues" evidence="1">
    <location>
        <begin position="239"/>
        <end position="251"/>
    </location>
</feature>
<feature type="region of interest" description="Disordered" evidence="1">
    <location>
        <begin position="230"/>
        <end position="268"/>
    </location>
</feature>
<keyword evidence="3" id="KW-0732">Signal</keyword>
<accession>A0A3D8QKZ4</accession>
<evidence type="ECO:0000313" key="5">
    <source>
        <dbReference type="EMBL" id="RDW62134.1"/>
    </source>
</evidence>
<dbReference type="Pfam" id="PF24854">
    <property type="entry name" value="DUF7728"/>
    <property type="match status" value="1"/>
</dbReference>
<proteinExistence type="predicted"/>
<keyword evidence="6" id="KW-1185">Reference proteome</keyword>
<dbReference type="PANTHER" id="PTHR40622:SF1">
    <property type="match status" value="1"/>
</dbReference>
<evidence type="ECO:0000259" key="4">
    <source>
        <dbReference type="Pfam" id="PF24854"/>
    </source>
</evidence>
<keyword evidence="2" id="KW-1133">Transmembrane helix</keyword>
<feature type="chain" id="PRO_5017535944" description="DUF7728 domain-containing protein" evidence="3">
    <location>
        <begin position="18"/>
        <end position="373"/>
    </location>
</feature>
<feature type="transmembrane region" description="Helical" evidence="2">
    <location>
        <begin position="285"/>
        <end position="318"/>
    </location>
</feature>
<evidence type="ECO:0000256" key="2">
    <source>
        <dbReference type="SAM" id="Phobius"/>
    </source>
</evidence>
<organism evidence="5 6">
    <name type="scientific">Coleophoma cylindrospora</name>
    <dbReference type="NCBI Taxonomy" id="1849047"/>
    <lineage>
        <taxon>Eukaryota</taxon>
        <taxon>Fungi</taxon>
        <taxon>Dikarya</taxon>
        <taxon>Ascomycota</taxon>
        <taxon>Pezizomycotina</taxon>
        <taxon>Leotiomycetes</taxon>
        <taxon>Helotiales</taxon>
        <taxon>Dermateaceae</taxon>
        <taxon>Coleophoma</taxon>
    </lineage>
</organism>
<name>A0A3D8QKZ4_9HELO</name>
<feature type="signal peptide" evidence="3">
    <location>
        <begin position="1"/>
        <end position="17"/>
    </location>
</feature>
<dbReference type="AlphaFoldDB" id="A0A3D8QKZ4"/>
<sequence length="373" mass="40636">MLHLAFAVGLIAAGTQAFLIPPSISSADTEIVNAIPFEHAVEVDERTVDVKCPACPIMASDLAGSPHLLQMDNELRFNFSIVHDNGDKLLLNGLQIYPLEAIQPWTDSLTAPQIVHVGKDASIAGYPKLGYQLSIEHPMPQAGVDQLDLFVVQLDIVEVSNVFVKGVDSVELKLLRTPSNKMMIGDVNVVPAIKSSLSVSSDNSKDCTSRICKWKAILADRLSRLQHGCGKKAGNSAHRGPKPHGHGKPRLHGLGGHHGAHSQHRHHRHKHAGFLHFVRQIAFHVLIPIAIGVMAGITASFVGMIAGHLVVFTWRLLFRRGCRGQYARLQHGGNAPVVATEENKALIEHQGPPPVYEESPIYEQAVNCEKSDE</sequence>
<dbReference type="InterPro" id="IPR056145">
    <property type="entry name" value="DUF7728"/>
</dbReference>
<feature type="domain" description="DUF7728" evidence="4">
    <location>
        <begin position="43"/>
        <end position="191"/>
    </location>
</feature>
<dbReference type="PANTHER" id="PTHR40622">
    <property type="match status" value="1"/>
</dbReference>
<dbReference type="OrthoDB" id="5409353at2759"/>
<keyword evidence="2" id="KW-0472">Membrane</keyword>
<evidence type="ECO:0000256" key="3">
    <source>
        <dbReference type="SAM" id="SignalP"/>
    </source>
</evidence>